<evidence type="ECO:0000256" key="4">
    <source>
        <dbReference type="ARBA" id="ARBA00023163"/>
    </source>
</evidence>
<comment type="caution">
    <text evidence="6">The sequence shown here is derived from an EMBL/GenBank/DDBJ whole genome shotgun (WGS) entry which is preliminary data.</text>
</comment>
<dbReference type="EMBL" id="PUGF01000010">
    <property type="protein sequence ID" value="PRC92946.1"/>
    <property type="molecule type" value="Genomic_DNA"/>
</dbReference>
<dbReference type="InterPro" id="IPR058163">
    <property type="entry name" value="LysR-type_TF_proteobact-type"/>
</dbReference>
<feature type="domain" description="HTH lysR-type" evidence="5">
    <location>
        <begin position="1"/>
        <end position="58"/>
    </location>
</feature>
<proteinExistence type="inferred from homology"/>
<dbReference type="Gene3D" id="1.10.10.10">
    <property type="entry name" value="Winged helix-like DNA-binding domain superfamily/Winged helix DNA-binding domain"/>
    <property type="match status" value="1"/>
</dbReference>
<dbReference type="AlphaFoldDB" id="A0A2S9GZ90"/>
<evidence type="ECO:0000259" key="5">
    <source>
        <dbReference type="PROSITE" id="PS50931"/>
    </source>
</evidence>
<comment type="similarity">
    <text evidence="1">Belongs to the LysR transcriptional regulatory family.</text>
</comment>
<organism evidence="6 7">
    <name type="scientific">Solimicrobium silvestre</name>
    <dbReference type="NCBI Taxonomy" id="2099400"/>
    <lineage>
        <taxon>Bacteria</taxon>
        <taxon>Pseudomonadati</taxon>
        <taxon>Pseudomonadota</taxon>
        <taxon>Betaproteobacteria</taxon>
        <taxon>Burkholderiales</taxon>
        <taxon>Oxalobacteraceae</taxon>
        <taxon>Solimicrobium</taxon>
    </lineage>
</organism>
<reference evidence="6 7" key="1">
    <citation type="submission" date="2018-02" db="EMBL/GenBank/DDBJ databases">
        <title>Solimicrobium silvestre gen. nov., sp. nov., isolated from alpine forest soil.</title>
        <authorList>
            <person name="Margesin R."/>
            <person name="Albuquerque L."/>
            <person name="Zhang D.-C."/>
            <person name="Froufe H.J.C."/>
            <person name="Severino R."/>
            <person name="Roxo I."/>
            <person name="Egas C."/>
            <person name="Da Costa M.S."/>
        </authorList>
    </citation>
    <scope>NUCLEOTIDE SEQUENCE [LARGE SCALE GENOMIC DNA]</scope>
    <source>
        <strain evidence="6 7">S20-91</strain>
    </source>
</reference>
<evidence type="ECO:0000256" key="3">
    <source>
        <dbReference type="ARBA" id="ARBA00023125"/>
    </source>
</evidence>
<dbReference type="Pfam" id="PF03466">
    <property type="entry name" value="LysR_substrate"/>
    <property type="match status" value="1"/>
</dbReference>
<dbReference type="SUPFAM" id="SSF46785">
    <property type="entry name" value="Winged helix' DNA-binding domain"/>
    <property type="match status" value="1"/>
</dbReference>
<evidence type="ECO:0000256" key="1">
    <source>
        <dbReference type="ARBA" id="ARBA00009437"/>
    </source>
</evidence>
<dbReference type="FunFam" id="1.10.10.10:FF:000001">
    <property type="entry name" value="LysR family transcriptional regulator"/>
    <property type="match status" value="1"/>
</dbReference>
<keyword evidence="2" id="KW-0805">Transcription regulation</keyword>
<dbReference type="InterPro" id="IPR036390">
    <property type="entry name" value="WH_DNA-bd_sf"/>
</dbReference>
<dbReference type="GO" id="GO:0003700">
    <property type="term" value="F:DNA-binding transcription factor activity"/>
    <property type="evidence" value="ECO:0007669"/>
    <property type="project" value="InterPro"/>
</dbReference>
<keyword evidence="3" id="KW-0238">DNA-binding</keyword>
<evidence type="ECO:0000313" key="6">
    <source>
        <dbReference type="EMBL" id="PRC92946.1"/>
    </source>
</evidence>
<dbReference type="PROSITE" id="PS50931">
    <property type="entry name" value="HTH_LYSR"/>
    <property type="match status" value="1"/>
</dbReference>
<dbReference type="RefSeq" id="WP_105532042.1">
    <property type="nucleotide sequence ID" value="NZ_PUGF01000010.1"/>
</dbReference>
<name>A0A2S9GZ90_9BURK</name>
<dbReference type="InterPro" id="IPR005119">
    <property type="entry name" value="LysR_subst-bd"/>
</dbReference>
<sequence>MKWDDIKLFLAVVEQGSLSAAARELKLGQPTLSRRIGELESLIGEALFIRQTQGVTLTSAGEKLLPAAQRMAEWANEATQSLSKQKQQLSGKIKIAAPPGVALDFVVPLAQTLQQHHPQLRIEVLAGIETLNLSRGEADISLRTRAPTDDDLICLDQIKAPMRILASSAYIKQLPDSYTLDDLDWICWSDSHQELQMVQELKKQVKQFNPVFTSNDFNIQMAACRAGLGVMLLAKVPPIFPHLNQLHELNIAHGFSSEAELFVVCHKRHRHLPKVAIVLEAISAQFALARRQMA</sequence>
<gene>
    <name evidence="6" type="ORF">S2091_2363</name>
</gene>
<keyword evidence="7" id="KW-1185">Reference proteome</keyword>
<dbReference type="Gene3D" id="3.40.190.290">
    <property type="match status" value="1"/>
</dbReference>
<dbReference type="PANTHER" id="PTHR30537">
    <property type="entry name" value="HTH-TYPE TRANSCRIPTIONAL REGULATOR"/>
    <property type="match status" value="1"/>
</dbReference>
<dbReference type="InterPro" id="IPR036388">
    <property type="entry name" value="WH-like_DNA-bd_sf"/>
</dbReference>
<dbReference type="Proteomes" id="UP000237839">
    <property type="component" value="Unassembled WGS sequence"/>
</dbReference>
<keyword evidence="4" id="KW-0804">Transcription</keyword>
<evidence type="ECO:0000256" key="2">
    <source>
        <dbReference type="ARBA" id="ARBA00023015"/>
    </source>
</evidence>
<dbReference type="PANTHER" id="PTHR30537:SF3">
    <property type="entry name" value="TRANSCRIPTIONAL REGULATORY PROTEIN"/>
    <property type="match status" value="1"/>
</dbReference>
<dbReference type="PRINTS" id="PR00039">
    <property type="entry name" value="HTHLYSR"/>
</dbReference>
<dbReference type="Pfam" id="PF00126">
    <property type="entry name" value="HTH_1"/>
    <property type="match status" value="1"/>
</dbReference>
<dbReference type="InterPro" id="IPR000847">
    <property type="entry name" value="LysR_HTH_N"/>
</dbReference>
<evidence type="ECO:0000313" key="7">
    <source>
        <dbReference type="Proteomes" id="UP000237839"/>
    </source>
</evidence>
<dbReference type="OrthoDB" id="9072091at2"/>
<protein>
    <submittedName>
        <fullName evidence="6">LysR substrate binding domain</fullName>
    </submittedName>
</protein>
<accession>A0A2S9GZ90</accession>
<dbReference type="GO" id="GO:0043565">
    <property type="term" value="F:sequence-specific DNA binding"/>
    <property type="evidence" value="ECO:0007669"/>
    <property type="project" value="TreeGrafter"/>
</dbReference>
<dbReference type="SUPFAM" id="SSF53850">
    <property type="entry name" value="Periplasmic binding protein-like II"/>
    <property type="match status" value="1"/>
</dbReference>
<dbReference type="GO" id="GO:0006351">
    <property type="term" value="P:DNA-templated transcription"/>
    <property type="evidence" value="ECO:0007669"/>
    <property type="project" value="TreeGrafter"/>
</dbReference>